<dbReference type="RefSeq" id="XP_002846214.1">
    <property type="nucleotide sequence ID" value="XM_002846168.1"/>
</dbReference>
<dbReference type="SMART" id="SM01161">
    <property type="entry name" value="DUF1767"/>
    <property type="match status" value="1"/>
</dbReference>
<dbReference type="AlphaFoldDB" id="C5FTR1"/>
<feature type="domain" description="RMI1 N-terminal" evidence="5">
    <location>
        <begin position="14"/>
        <end position="58"/>
    </location>
</feature>
<dbReference type="PANTHER" id="PTHR14790">
    <property type="entry name" value="RECQ-MEDIATED GENOME INSTABILITY PROTEIN 1 RMI1"/>
    <property type="match status" value="1"/>
</dbReference>
<dbReference type="OMA" id="MTSPDQI"/>
<evidence type="ECO:0000259" key="5">
    <source>
        <dbReference type="Pfam" id="PF21000"/>
    </source>
</evidence>
<gene>
    <name evidence="6" type="ORF">MCYG_06083</name>
</gene>
<dbReference type="InterPro" id="IPR013894">
    <property type="entry name" value="RMI1_OB"/>
</dbReference>
<dbReference type="OrthoDB" id="341511at2759"/>
<dbReference type="PANTHER" id="PTHR14790:SF15">
    <property type="entry name" value="RECQ-MEDIATED GENOME INSTABILITY PROTEIN 1"/>
    <property type="match status" value="1"/>
</dbReference>
<feature type="domain" description="RecQ mediated genome instability protein 1 OB-fold" evidence="4">
    <location>
        <begin position="71"/>
        <end position="237"/>
    </location>
</feature>
<dbReference type="STRING" id="554155.C5FTR1"/>
<evidence type="ECO:0000259" key="4">
    <source>
        <dbReference type="Pfam" id="PF08585"/>
    </source>
</evidence>
<dbReference type="GO" id="GO:0031422">
    <property type="term" value="C:RecQ family helicase-topoisomerase III complex"/>
    <property type="evidence" value="ECO:0007669"/>
    <property type="project" value="TreeGrafter"/>
</dbReference>
<dbReference type="Pfam" id="PF08585">
    <property type="entry name" value="RMI1_N_C"/>
    <property type="match status" value="1"/>
</dbReference>
<evidence type="ECO:0000256" key="1">
    <source>
        <dbReference type="ARBA" id="ARBA00006395"/>
    </source>
</evidence>
<dbReference type="Gene3D" id="2.40.50.770">
    <property type="entry name" value="RecQ-mediated genome instability protein Rmi1, C-terminal domain"/>
    <property type="match status" value="1"/>
</dbReference>
<comment type="similarity">
    <text evidence="1">Belongs to the RMI1 family.</text>
</comment>
<feature type="region of interest" description="Disordered" evidence="3">
    <location>
        <begin position="131"/>
        <end position="165"/>
    </location>
</feature>
<dbReference type="EMBL" id="DS995705">
    <property type="protein sequence ID" value="EEQ33264.1"/>
    <property type="molecule type" value="Genomic_DNA"/>
</dbReference>
<evidence type="ECO:0000256" key="2">
    <source>
        <dbReference type="ARBA" id="ARBA00018987"/>
    </source>
</evidence>
<proteinExistence type="inferred from homology"/>
<evidence type="ECO:0000313" key="6">
    <source>
        <dbReference type="EMBL" id="EEQ33264.1"/>
    </source>
</evidence>
<keyword evidence="7" id="KW-1185">Reference proteome</keyword>
<dbReference type="HOGENOM" id="CLU_093893_0_0_1"/>
<protein>
    <recommendedName>
        <fullName evidence="2">RecQ-mediated genome instability protein 1</fullName>
    </recommendedName>
</protein>
<organism evidence="6 7">
    <name type="scientific">Arthroderma otae (strain ATCC MYA-4605 / CBS 113480)</name>
    <name type="common">Microsporum canis</name>
    <dbReference type="NCBI Taxonomy" id="554155"/>
    <lineage>
        <taxon>Eukaryota</taxon>
        <taxon>Fungi</taxon>
        <taxon>Dikarya</taxon>
        <taxon>Ascomycota</taxon>
        <taxon>Pezizomycotina</taxon>
        <taxon>Eurotiomycetes</taxon>
        <taxon>Eurotiomycetidae</taxon>
        <taxon>Onygenales</taxon>
        <taxon>Arthrodermataceae</taxon>
        <taxon>Microsporum</taxon>
    </lineage>
</organism>
<dbReference type="GeneID" id="9228383"/>
<sequence length="253" mass="27575">MAPDPQKHIKNHLLHTKSLPVSEIWLSQFLSSQRPGITPLPALTQTALFRLLASDFTRSLEIPVTNSSQVLPADVSNPNIKERRISGPVPVQVLDIEDIGSSAWSQIEAIERIERGETVRGREVIRTVPHEIDEGSNNTGTAGENGRPSPHSVTVNTGLEHTRPGGPHRLILQDCRGTKMIAIELKPLTLKIGETAIGTKLLLANATVARGMALLEPECVTILGGKIDTLDREWKIGRKARLLSALNPPDFTS</sequence>
<dbReference type="GO" id="GO:0016604">
    <property type="term" value="C:nuclear body"/>
    <property type="evidence" value="ECO:0007669"/>
    <property type="project" value="TreeGrafter"/>
</dbReference>
<reference evidence="7" key="1">
    <citation type="journal article" date="2012" name="MBio">
        <title>Comparative genome analysis of Trichophyton rubrum and related dermatophytes reveals candidate genes involved in infection.</title>
        <authorList>
            <person name="Martinez D.A."/>
            <person name="Oliver B.G."/>
            <person name="Graeser Y."/>
            <person name="Goldberg J.M."/>
            <person name="Li W."/>
            <person name="Martinez-Rossi N.M."/>
            <person name="Monod M."/>
            <person name="Shelest E."/>
            <person name="Barton R.C."/>
            <person name="Birch E."/>
            <person name="Brakhage A.A."/>
            <person name="Chen Z."/>
            <person name="Gurr S.J."/>
            <person name="Heiman D."/>
            <person name="Heitman J."/>
            <person name="Kosti I."/>
            <person name="Rossi A."/>
            <person name="Saif S."/>
            <person name="Samalova M."/>
            <person name="Saunders C.W."/>
            <person name="Shea T."/>
            <person name="Summerbell R.C."/>
            <person name="Xu J."/>
            <person name="Young S."/>
            <person name="Zeng Q."/>
            <person name="Birren B.W."/>
            <person name="Cuomo C.A."/>
            <person name="White T.C."/>
        </authorList>
    </citation>
    <scope>NUCLEOTIDE SEQUENCE [LARGE SCALE GENOMIC DNA]</scope>
    <source>
        <strain evidence="7">ATCC MYA-4605 / CBS 113480</strain>
    </source>
</reference>
<dbReference type="VEuPathDB" id="FungiDB:MCYG_06083"/>
<evidence type="ECO:0000256" key="3">
    <source>
        <dbReference type="SAM" id="MobiDB-lite"/>
    </source>
</evidence>
<dbReference type="InterPro" id="IPR042470">
    <property type="entry name" value="RMI1_N_C_sf"/>
</dbReference>
<dbReference type="Proteomes" id="UP000002035">
    <property type="component" value="Unassembled WGS sequence"/>
</dbReference>
<name>C5FTR1_ARTOC</name>
<dbReference type="Pfam" id="PF21000">
    <property type="entry name" value="RMI1_N_N"/>
    <property type="match status" value="1"/>
</dbReference>
<dbReference type="InterPro" id="IPR049363">
    <property type="entry name" value="RMI1_N"/>
</dbReference>
<dbReference type="eggNOG" id="KOG3683">
    <property type="taxonomic scope" value="Eukaryota"/>
</dbReference>
<evidence type="ECO:0000313" key="7">
    <source>
        <dbReference type="Proteomes" id="UP000002035"/>
    </source>
</evidence>
<dbReference type="GO" id="GO:0000712">
    <property type="term" value="P:resolution of meiotic recombination intermediates"/>
    <property type="evidence" value="ECO:0007669"/>
    <property type="project" value="TreeGrafter"/>
</dbReference>
<dbReference type="GO" id="GO:0000724">
    <property type="term" value="P:double-strand break repair via homologous recombination"/>
    <property type="evidence" value="ECO:0007669"/>
    <property type="project" value="TreeGrafter"/>
</dbReference>
<accession>C5FTR1</accession>